<proteinExistence type="predicted"/>
<comment type="caution">
    <text evidence="1">The sequence shown here is derived from an EMBL/GenBank/DDBJ whole genome shotgun (WGS) entry which is preliminary data.</text>
</comment>
<dbReference type="Gene3D" id="3.10.450.50">
    <property type="match status" value="1"/>
</dbReference>
<protein>
    <submittedName>
        <fullName evidence="1">Cdkl4 protein</fullName>
    </submittedName>
</protein>
<organism evidence="1 2">
    <name type="scientific">Symbiodinium necroappetens</name>
    <dbReference type="NCBI Taxonomy" id="1628268"/>
    <lineage>
        <taxon>Eukaryota</taxon>
        <taxon>Sar</taxon>
        <taxon>Alveolata</taxon>
        <taxon>Dinophyceae</taxon>
        <taxon>Suessiales</taxon>
        <taxon>Symbiodiniaceae</taxon>
        <taxon>Symbiodinium</taxon>
    </lineage>
</organism>
<sequence>MTLDRLPSSRPWPFRPTAQGALSYFVGNNATNDYAGGGGIPEDKGFAIASGDTWAKVLFFNDQISCVGDVALAQGYYYFTNAASKADIGVEYTFVYKKIGEDQLKIIVYCRLLLRSQHRLRPL</sequence>
<gene>
    <name evidence="1" type="primary">Cdkl4</name>
    <name evidence="1" type="ORF">SNEC2469_LOCUS15021</name>
</gene>
<dbReference type="EMBL" id="CAJNJA010024302">
    <property type="protein sequence ID" value="CAE7524443.1"/>
    <property type="molecule type" value="Genomic_DNA"/>
</dbReference>
<evidence type="ECO:0000313" key="2">
    <source>
        <dbReference type="Proteomes" id="UP000601435"/>
    </source>
</evidence>
<keyword evidence="2" id="KW-1185">Reference proteome</keyword>
<name>A0A812TGH0_9DINO</name>
<evidence type="ECO:0000313" key="1">
    <source>
        <dbReference type="EMBL" id="CAE7524443.1"/>
    </source>
</evidence>
<reference evidence="1" key="1">
    <citation type="submission" date="2021-02" db="EMBL/GenBank/DDBJ databases">
        <authorList>
            <person name="Dougan E. K."/>
            <person name="Rhodes N."/>
            <person name="Thang M."/>
            <person name="Chan C."/>
        </authorList>
    </citation>
    <scope>NUCLEOTIDE SEQUENCE</scope>
</reference>
<dbReference type="AlphaFoldDB" id="A0A812TGH0"/>
<accession>A0A812TGH0</accession>
<dbReference type="Proteomes" id="UP000601435">
    <property type="component" value="Unassembled WGS sequence"/>
</dbReference>